<dbReference type="PANTHER" id="PTHR44688">
    <property type="entry name" value="DNA-BINDING TRANSCRIPTIONAL ACTIVATOR DEVR_DOSR"/>
    <property type="match status" value="1"/>
</dbReference>
<dbReference type="Proteomes" id="UP000284916">
    <property type="component" value="Unassembled WGS sequence"/>
</dbReference>
<evidence type="ECO:0000256" key="3">
    <source>
        <dbReference type="ARBA" id="ARBA00023163"/>
    </source>
</evidence>
<dbReference type="EMBL" id="QROI01000002">
    <property type="protein sequence ID" value="RHL18479.1"/>
    <property type="molecule type" value="Genomic_DNA"/>
</dbReference>
<reference evidence="5 6" key="1">
    <citation type="submission" date="2018-08" db="EMBL/GenBank/DDBJ databases">
        <title>A genome reference for cultivated species of the human gut microbiota.</title>
        <authorList>
            <person name="Zou Y."/>
            <person name="Xue W."/>
            <person name="Luo G."/>
        </authorList>
    </citation>
    <scope>NUCLEOTIDE SEQUENCE [LARGE SCALE GENOMIC DNA]</scope>
    <source>
        <strain evidence="5 6">AF39-11</strain>
    </source>
</reference>
<accession>A0A415JC17</accession>
<keyword evidence="1" id="KW-0805">Transcription regulation</keyword>
<gene>
    <name evidence="5" type="ORF">DW035_01140</name>
</gene>
<dbReference type="SMART" id="SM00421">
    <property type="entry name" value="HTH_LUXR"/>
    <property type="match status" value="1"/>
</dbReference>
<sequence length="183" mass="21756">MKPIEFYNTPEGEVTMRPLGEAERQLRESDTEFIQAFLEILREFYTEAYTALMEVYSKSSENKRYRDFLAVRRFIKCNFGLYDNVIDIDENWNFRFEFVGCPLRGECKSDKIICAPKFNSKLSDRQLEVMRLLYEGKSDSEIADKLFISLNTVNNHRKNSFRKVGVHSFPEFMRYAMQNNLFK</sequence>
<keyword evidence="3" id="KW-0804">Transcription</keyword>
<dbReference type="RefSeq" id="WP_118441077.1">
    <property type="nucleotide sequence ID" value="NZ_QROD01000002.1"/>
</dbReference>
<dbReference type="PANTHER" id="PTHR44688:SF16">
    <property type="entry name" value="DNA-BINDING TRANSCRIPTIONAL ACTIVATOR DEVR_DOSR"/>
    <property type="match status" value="1"/>
</dbReference>
<dbReference type="Gene3D" id="1.10.10.10">
    <property type="entry name" value="Winged helix-like DNA-binding domain superfamily/Winged helix DNA-binding domain"/>
    <property type="match status" value="1"/>
</dbReference>
<dbReference type="InterPro" id="IPR000792">
    <property type="entry name" value="Tscrpt_reg_LuxR_C"/>
</dbReference>
<dbReference type="SUPFAM" id="SSF46894">
    <property type="entry name" value="C-terminal effector domain of the bipartite response regulators"/>
    <property type="match status" value="1"/>
</dbReference>
<dbReference type="GO" id="GO:0006355">
    <property type="term" value="P:regulation of DNA-templated transcription"/>
    <property type="evidence" value="ECO:0007669"/>
    <property type="project" value="InterPro"/>
</dbReference>
<name>A0A415JC17_9BACT</name>
<dbReference type="InterPro" id="IPR036388">
    <property type="entry name" value="WH-like_DNA-bd_sf"/>
</dbReference>
<keyword evidence="2" id="KW-0238">DNA-binding</keyword>
<evidence type="ECO:0000313" key="6">
    <source>
        <dbReference type="Proteomes" id="UP000284916"/>
    </source>
</evidence>
<proteinExistence type="predicted"/>
<evidence type="ECO:0000256" key="2">
    <source>
        <dbReference type="ARBA" id="ARBA00023125"/>
    </source>
</evidence>
<dbReference type="PRINTS" id="PR00038">
    <property type="entry name" value="HTHLUXR"/>
</dbReference>
<dbReference type="AlphaFoldDB" id="A0A415JC17"/>
<dbReference type="PROSITE" id="PS50043">
    <property type="entry name" value="HTH_LUXR_2"/>
    <property type="match status" value="1"/>
</dbReference>
<protein>
    <submittedName>
        <fullName evidence="5">LuxR family transcriptional regulator</fullName>
    </submittedName>
</protein>
<evidence type="ECO:0000313" key="5">
    <source>
        <dbReference type="EMBL" id="RHL18479.1"/>
    </source>
</evidence>
<comment type="caution">
    <text evidence="5">The sequence shown here is derived from an EMBL/GenBank/DDBJ whole genome shotgun (WGS) entry which is preliminary data.</text>
</comment>
<organism evidence="5 6">
    <name type="scientific">Phocaeicola plebeius</name>
    <dbReference type="NCBI Taxonomy" id="310297"/>
    <lineage>
        <taxon>Bacteria</taxon>
        <taxon>Pseudomonadati</taxon>
        <taxon>Bacteroidota</taxon>
        <taxon>Bacteroidia</taxon>
        <taxon>Bacteroidales</taxon>
        <taxon>Bacteroidaceae</taxon>
        <taxon>Phocaeicola</taxon>
    </lineage>
</organism>
<dbReference type="CDD" id="cd06170">
    <property type="entry name" value="LuxR_C_like"/>
    <property type="match status" value="1"/>
</dbReference>
<dbReference type="GO" id="GO:0003677">
    <property type="term" value="F:DNA binding"/>
    <property type="evidence" value="ECO:0007669"/>
    <property type="project" value="UniProtKB-KW"/>
</dbReference>
<evidence type="ECO:0000256" key="1">
    <source>
        <dbReference type="ARBA" id="ARBA00023015"/>
    </source>
</evidence>
<feature type="domain" description="HTH luxR-type" evidence="4">
    <location>
        <begin position="115"/>
        <end position="180"/>
    </location>
</feature>
<dbReference type="Pfam" id="PF00196">
    <property type="entry name" value="GerE"/>
    <property type="match status" value="1"/>
</dbReference>
<dbReference type="InterPro" id="IPR016032">
    <property type="entry name" value="Sig_transdc_resp-reg_C-effctor"/>
</dbReference>
<evidence type="ECO:0000259" key="4">
    <source>
        <dbReference type="PROSITE" id="PS50043"/>
    </source>
</evidence>